<feature type="region of interest" description="Disordered" evidence="1">
    <location>
        <begin position="24"/>
        <end position="56"/>
    </location>
</feature>
<keyword evidence="3" id="KW-1185">Reference proteome</keyword>
<accession>A0ABP3ZUG9</accession>
<protein>
    <recommendedName>
        <fullName evidence="4">DUF1918 domain-containing protein</fullName>
    </recommendedName>
</protein>
<dbReference type="RefSeq" id="WP_343939999.1">
    <property type="nucleotide sequence ID" value="NZ_BAAAHP010000036.1"/>
</dbReference>
<evidence type="ECO:0000313" key="2">
    <source>
        <dbReference type="EMBL" id="GAA0927353.1"/>
    </source>
</evidence>
<comment type="caution">
    <text evidence="2">The sequence shown here is derived from an EMBL/GenBank/DDBJ whole genome shotgun (WGS) entry which is preliminary data.</text>
</comment>
<name>A0ABP3ZUG9_9PSEU</name>
<dbReference type="Proteomes" id="UP001499967">
    <property type="component" value="Unassembled WGS sequence"/>
</dbReference>
<proteinExistence type="predicted"/>
<reference evidence="3" key="1">
    <citation type="journal article" date="2019" name="Int. J. Syst. Evol. Microbiol.">
        <title>The Global Catalogue of Microorganisms (GCM) 10K type strain sequencing project: providing services to taxonomists for standard genome sequencing and annotation.</title>
        <authorList>
            <consortium name="The Broad Institute Genomics Platform"/>
            <consortium name="The Broad Institute Genome Sequencing Center for Infectious Disease"/>
            <person name="Wu L."/>
            <person name="Ma J."/>
        </authorList>
    </citation>
    <scope>NUCLEOTIDE SEQUENCE [LARGE SCALE GENOMIC DNA]</scope>
    <source>
        <strain evidence="3">JCM 11117</strain>
    </source>
</reference>
<evidence type="ECO:0000313" key="3">
    <source>
        <dbReference type="Proteomes" id="UP001499967"/>
    </source>
</evidence>
<dbReference type="EMBL" id="BAAAHP010000036">
    <property type="protein sequence ID" value="GAA0927353.1"/>
    <property type="molecule type" value="Genomic_DNA"/>
</dbReference>
<evidence type="ECO:0008006" key="4">
    <source>
        <dbReference type="Google" id="ProtNLM"/>
    </source>
</evidence>
<organism evidence="2 3">
    <name type="scientific">Pseudonocardia zijingensis</name>
    <dbReference type="NCBI Taxonomy" id="153376"/>
    <lineage>
        <taxon>Bacteria</taxon>
        <taxon>Bacillati</taxon>
        <taxon>Actinomycetota</taxon>
        <taxon>Actinomycetes</taxon>
        <taxon>Pseudonocardiales</taxon>
        <taxon>Pseudonocardiaceae</taxon>
        <taxon>Pseudonocardia</taxon>
    </lineage>
</organism>
<evidence type="ECO:0000256" key="1">
    <source>
        <dbReference type="SAM" id="MobiDB-lite"/>
    </source>
</evidence>
<sequence>MTGNEDTSPADPFPVGTAVTLAWYSPGEPHRPLGTVVEPTPDDTARPDGTGDQPRVLVHWHTGGWRRWELVAELRRDEP</sequence>
<gene>
    <name evidence="2" type="ORF">GCM10009559_13110</name>
</gene>